<dbReference type="GO" id="GO:0051864">
    <property type="term" value="F:histone H3K36 demethylase activity"/>
    <property type="evidence" value="ECO:0007669"/>
    <property type="project" value="TreeGrafter"/>
</dbReference>
<evidence type="ECO:0000256" key="10">
    <source>
        <dbReference type="ARBA" id="ARBA00022964"/>
    </source>
</evidence>
<keyword evidence="5" id="KW-0479">Metal-binding</keyword>
<evidence type="ECO:0000256" key="14">
    <source>
        <dbReference type="ARBA" id="ARBA00023163"/>
    </source>
</evidence>
<evidence type="ECO:0000256" key="12">
    <source>
        <dbReference type="ARBA" id="ARBA00023004"/>
    </source>
</evidence>
<keyword evidence="6" id="KW-0677">Repeat</keyword>
<evidence type="ECO:0000256" key="5">
    <source>
        <dbReference type="ARBA" id="ARBA00022723"/>
    </source>
</evidence>
<dbReference type="Gene3D" id="3.30.40.10">
    <property type="entry name" value="Zinc/RING finger domain, C3HC4 (zinc finger)"/>
    <property type="match status" value="1"/>
</dbReference>
<dbReference type="InterPro" id="IPR003347">
    <property type="entry name" value="JmjC_dom"/>
</dbReference>
<accession>A0A8K9Y5E4</accession>
<reference evidence="20" key="1">
    <citation type="submission" date="2020-07" db="EMBL/GenBank/DDBJ databases">
        <title>A long reads based de novo assembly of the rainbow trout Arlee double haploid line genome.</title>
        <authorList>
            <person name="Gao G."/>
            <person name="Palti Y."/>
        </authorList>
    </citation>
    <scope>NUCLEOTIDE SEQUENCE [LARGE SCALE GENOMIC DNA]</scope>
</reference>
<dbReference type="Pfam" id="PF02373">
    <property type="entry name" value="JmjC"/>
    <property type="match status" value="1"/>
</dbReference>
<dbReference type="PANTHER" id="PTHR10694:SF119">
    <property type="entry name" value="LYSINE-SPECIFIC DEMETHYLASE 4A"/>
    <property type="match status" value="1"/>
</dbReference>
<keyword evidence="14" id="KW-0804">Transcription</keyword>
<keyword evidence="15" id="KW-0539">Nucleus</keyword>
<evidence type="ECO:0000256" key="6">
    <source>
        <dbReference type="ARBA" id="ARBA00022737"/>
    </source>
</evidence>
<dbReference type="InterPro" id="IPR003349">
    <property type="entry name" value="JmjN"/>
</dbReference>
<dbReference type="SMART" id="SM00545">
    <property type="entry name" value="JmjN"/>
    <property type="match status" value="1"/>
</dbReference>
<comment type="catalytic activity">
    <reaction evidence="16">
        <text>N(6),N(6),N(6)-trimethyl-L-lysyl(9)-[histone H3] + 2 2-oxoglutarate + 2 O2 = N(6)-methyl-L-lysyl(9)-[histone H3] + 2 formaldehyde + 2 succinate + 2 CO2</text>
        <dbReference type="Rhea" id="RHEA:60200"/>
        <dbReference type="Rhea" id="RHEA-COMP:15538"/>
        <dbReference type="Rhea" id="RHEA-COMP:15542"/>
        <dbReference type="ChEBI" id="CHEBI:15379"/>
        <dbReference type="ChEBI" id="CHEBI:16526"/>
        <dbReference type="ChEBI" id="CHEBI:16810"/>
        <dbReference type="ChEBI" id="CHEBI:16842"/>
        <dbReference type="ChEBI" id="CHEBI:30031"/>
        <dbReference type="ChEBI" id="CHEBI:61929"/>
        <dbReference type="ChEBI" id="CHEBI:61961"/>
        <dbReference type="EC" id="1.14.11.66"/>
    </reaction>
</comment>
<keyword evidence="11" id="KW-0560">Oxidoreductase</keyword>
<dbReference type="Proteomes" id="UP000694395">
    <property type="component" value="Chromosome 8"/>
</dbReference>
<name>A0A8K9Y5E4_ONCMY</name>
<dbReference type="GO" id="GO:0008270">
    <property type="term" value="F:zinc ion binding"/>
    <property type="evidence" value="ECO:0007669"/>
    <property type="project" value="UniProtKB-KW"/>
</dbReference>
<dbReference type="PROSITE" id="PS51183">
    <property type="entry name" value="JMJN"/>
    <property type="match status" value="1"/>
</dbReference>
<dbReference type="InterPro" id="IPR002999">
    <property type="entry name" value="Tudor"/>
</dbReference>
<dbReference type="Pfam" id="PF13832">
    <property type="entry name" value="zf-HC5HC2H_2"/>
    <property type="match status" value="1"/>
</dbReference>
<dbReference type="Gene3D" id="3.10.330.70">
    <property type="match status" value="1"/>
</dbReference>
<comment type="similarity">
    <text evidence="3">Belongs to the JHDM3 histone demethylase family.</text>
</comment>
<dbReference type="FunFam" id="3.10.330.70:FF:000001">
    <property type="entry name" value="Putative lysine-specific demethylase 4a"/>
    <property type="match status" value="1"/>
</dbReference>
<dbReference type="SUPFAM" id="SSF51197">
    <property type="entry name" value="Clavaminate synthase-like"/>
    <property type="match status" value="1"/>
</dbReference>
<dbReference type="Ensembl" id="ENSOMYT00000135607.1">
    <property type="protein sequence ID" value="ENSOMYP00000141917.1"/>
    <property type="gene ID" value="ENSOMYG00000011132.2"/>
</dbReference>
<dbReference type="SUPFAM" id="SSF63748">
    <property type="entry name" value="Tudor/PWWP/MBT"/>
    <property type="match status" value="2"/>
</dbReference>
<dbReference type="SMART" id="SM00558">
    <property type="entry name" value="JmjC"/>
    <property type="match status" value="1"/>
</dbReference>
<reference evidence="20" key="3">
    <citation type="submission" date="2025-09" db="UniProtKB">
        <authorList>
            <consortium name="Ensembl"/>
        </authorList>
    </citation>
    <scope>IDENTIFICATION</scope>
</reference>
<reference evidence="20" key="2">
    <citation type="submission" date="2025-08" db="UniProtKB">
        <authorList>
            <consortium name="Ensembl"/>
        </authorList>
    </citation>
    <scope>IDENTIFICATION</scope>
</reference>
<dbReference type="EC" id="1.14.11.66" evidence="4"/>
<dbReference type="InterPro" id="IPR040477">
    <property type="entry name" value="KDM4-like_Tudor"/>
</dbReference>
<dbReference type="GO" id="GO:0140684">
    <property type="term" value="F:histone H3K9me2/H3K9me3 demethylase activity"/>
    <property type="evidence" value="ECO:0007669"/>
    <property type="project" value="UniProtKB-EC"/>
</dbReference>
<evidence type="ECO:0000256" key="8">
    <source>
        <dbReference type="ARBA" id="ARBA00022833"/>
    </source>
</evidence>
<protein>
    <recommendedName>
        <fullName evidence="4">[histone H3]-trimethyl-L-lysine(9) demethylase</fullName>
        <ecNumber evidence="4">1.14.11.66</ecNumber>
    </recommendedName>
</protein>
<dbReference type="GO" id="GO:0005634">
    <property type="term" value="C:nucleus"/>
    <property type="evidence" value="ECO:0007669"/>
    <property type="project" value="UniProtKB-SubCell"/>
</dbReference>
<evidence type="ECO:0000256" key="1">
    <source>
        <dbReference type="ARBA" id="ARBA00001954"/>
    </source>
</evidence>
<keyword evidence="21" id="KW-1185">Reference proteome</keyword>
<feature type="domain" description="PHD-type" evidence="19">
    <location>
        <begin position="617"/>
        <end position="730"/>
    </location>
</feature>
<dbReference type="PROSITE" id="PS51805">
    <property type="entry name" value="EPHD"/>
    <property type="match status" value="1"/>
</dbReference>
<dbReference type="GeneTree" id="ENSGT00940000154930"/>
<dbReference type="Gene3D" id="2.30.30.140">
    <property type="match status" value="1"/>
</dbReference>
<evidence type="ECO:0000256" key="13">
    <source>
        <dbReference type="ARBA" id="ARBA00023015"/>
    </source>
</evidence>
<comment type="cofactor">
    <cofactor evidence="1">
        <name>Fe(2+)</name>
        <dbReference type="ChEBI" id="CHEBI:29033"/>
    </cofactor>
</comment>
<evidence type="ECO:0000256" key="11">
    <source>
        <dbReference type="ARBA" id="ARBA00023002"/>
    </source>
</evidence>
<evidence type="ECO:0000259" key="19">
    <source>
        <dbReference type="PROSITE" id="PS51805"/>
    </source>
</evidence>
<evidence type="ECO:0000256" key="4">
    <source>
        <dbReference type="ARBA" id="ARBA00012900"/>
    </source>
</evidence>
<dbReference type="InterPro" id="IPR034732">
    <property type="entry name" value="EPHD"/>
</dbReference>
<evidence type="ECO:0000313" key="20">
    <source>
        <dbReference type="Ensembl" id="ENSOMYP00000141917.1"/>
    </source>
</evidence>
<keyword evidence="7" id="KW-0863">Zinc-finger</keyword>
<evidence type="ECO:0000256" key="7">
    <source>
        <dbReference type="ARBA" id="ARBA00022771"/>
    </source>
</evidence>
<keyword evidence="8" id="KW-0862">Zinc</keyword>
<dbReference type="PANTHER" id="PTHR10694">
    <property type="entry name" value="LYSINE-SPECIFIC DEMETHYLASE"/>
    <property type="match status" value="1"/>
</dbReference>
<dbReference type="GO" id="GO:0010468">
    <property type="term" value="P:regulation of gene expression"/>
    <property type="evidence" value="ECO:0007669"/>
    <property type="project" value="TreeGrafter"/>
</dbReference>
<evidence type="ECO:0000259" key="18">
    <source>
        <dbReference type="PROSITE" id="PS51184"/>
    </source>
</evidence>
<dbReference type="PROSITE" id="PS51184">
    <property type="entry name" value="JMJC"/>
    <property type="match status" value="1"/>
</dbReference>
<evidence type="ECO:0000259" key="17">
    <source>
        <dbReference type="PROSITE" id="PS51183"/>
    </source>
</evidence>
<dbReference type="FunFam" id="2.60.120.650:FF:000048">
    <property type="entry name" value="Lysine-specific demethylase 4A"/>
    <property type="match status" value="1"/>
</dbReference>
<comment type="subcellular location">
    <subcellularLocation>
        <location evidence="2">Nucleus</location>
    </subcellularLocation>
</comment>
<feature type="domain" description="JmjC" evidence="18">
    <location>
        <begin position="212"/>
        <end position="378"/>
    </location>
</feature>
<evidence type="ECO:0000256" key="9">
    <source>
        <dbReference type="ARBA" id="ARBA00022853"/>
    </source>
</evidence>
<evidence type="ECO:0000256" key="3">
    <source>
        <dbReference type="ARBA" id="ARBA00009711"/>
    </source>
</evidence>
<evidence type="ECO:0000256" key="15">
    <source>
        <dbReference type="ARBA" id="ARBA00023242"/>
    </source>
</evidence>
<dbReference type="InterPro" id="IPR013083">
    <property type="entry name" value="Znf_RING/FYVE/PHD"/>
</dbReference>
<evidence type="ECO:0000256" key="16">
    <source>
        <dbReference type="ARBA" id="ARBA00049349"/>
    </source>
</evidence>
<dbReference type="Pfam" id="PF18104">
    <property type="entry name" value="Tudor_2"/>
    <property type="match status" value="2"/>
</dbReference>
<dbReference type="Gene3D" id="2.60.120.650">
    <property type="entry name" value="Cupin"/>
    <property type="match status" value="1"/>
</dbReference>
<dbReference type="AlphaFoldDB" id="A0A8K9Y5E4"/>
<dbReference type="Pfam" id="PF02375">
    <property type="entry name" value="JmjN"/>
    <property type="match status" value="1"/>
</dbReference>
<sequence length="903" mass="103510">MNQHFGNIKHHADVFPPSGHPVTTEFSSSPTDILSIINSVHPPGLLLNCRYSCDLETCLILICRAIVFSMASDSGPQAPGSKGIMTFHPTTEEFQNFSRYIAYMESQGAHKAGLAKIVPPKDWKPRKSYDDIDDLVIPAPIQQVVTGQSGLFTQYNIQKKPMTVREFRKTANSDKFCSPRYTDFEELERKYWKNVTFNPPIYGADVNGTLYDPDVTDWNIGKLSTILDTVEHESGITIEGVNTPYLYFGMWKTTFAWHTEDMDLYSINYLHFGAPKSWYCVPPEHGKRMERLAQGFFPGSHQNCEAFLRHKMTLISPSILRKYGIPFEKITQEPGEFMVTFPYSYHAGFNHGYNCAESTNFATERWIEYGKRAILCSCRKDMVKISMDLFVKKYQPERYEQWLAGRDTGSIDHSRPTPEAKEFLGEEEGRCSPSHEPCVEELNTEGERKRSEEICSFLCWLSRFFFKNFYDELYVNMEDEPEETEEWAKPLAQLWQSRPYNPQAEREYNQLMGLQAPYCSICLLFHTYDQHNNNHINDYLTLLIRVPFPSSPTPLIPEMCFSTTNDKTNNSSNSGEGQLSTPHLEEDGTSLLVSCSQCCVRVHASEYSQSSVCLSLPQDCCLCSLRGGALQRANNDKWVHVLCALAVLEARFVNIAHRNPVDLSYIPLARFQLKCFYCKRRVKRDVGCCVQCSHGRCTTAVHPTCAQAAGQLMQPDDWPFIVHVTCYRHKSPVLPEVLEVGQNVICKHKNGRYYQCEVLELTIATFYEVVFDDGSYSDNLFPEDIENRDCVKLGPPTVGDVVQVRWTDNLLYGAKFVASHSIPMFQMEFEDGSSLSAKREEVYSLDEELPKRVKSRMSKASDMRFDGIFTEKEVKQGSKRQRVINSRYREDYIEPLIYRAIME</sequence>
<evidence type="ECO:0000313" key="21">
    <source>
        <dbReference type="Proteomes" id="UP000694395"/>
    </source>
</evidence>
<dbReference type="SMART" id="SM00333">
    <property type="entry name" value="TUDOR"/>
    <property type="match status" value="2"/>
</dbReference>
<keyword evidence="9" id="KW-0156">Chromatin regulator</keyword>
<proteinExistence type="inferred from homology"/>
<keyword evidence="13" id="KW-0805">Transcription regulation</keyword>
<organism evidence="20 21">
    <name type="scientific">Oncorhynchus mykiss</name>
    <name type="common">Rainbow trout</name>
    <name type="synonym">Salmo gairdneri</name>
    <dbReference type="NCBI Taxonomy" id="8022"/>
    <lineage>
        <taxon>Eukaryota</taxon>
        <taxon>Metazoa</taxon>
        <taxon>Chordata</taxon>
        <taxon>Craniata</taxon>
        <taxon>Vertebrata</taxon>
        <taxon>Euteleostomi</taxon>
        <taxon>Actinopterygii</taxon>
        <taxon>Neopterygii</taxon>
        <taxon>Teleostei</taxon>
        <taxon>Protacanthopterygii</taxon>
        <taxon>Salmoniformes</taxon>
        <taxon>Salmonidae</taxon>
        <taxon>Salmoninae</taxon>
        <taxon>Oncorhynchus</taxon>
    </lineage>
</organism>
<keyword evidence="10" id="KW-0223">Dioxygenase</keyword>
<feature type="domain" description="JmjN" evidence="17">
    <location>
        <begin position="84"/>
        <end position="126"/>
    </location>
</feature>
<dbReference type="GO" id="GO:0000785">
    <property type="term" value="C:chromatin"/>
    <property type="evidence" value="ECO:0007669"/>
    <property type="project" value="TreeGrafter"/>
</dbReference>
<keyword evidence="12" id="KW-0408">Iron</keyword>
<dbReference type="FunFam" id="3.30.40.10:FF:000029">
    <property type="entry name" value="lysine-specific demethylase 4C isoform X1"/>
    <property type="match status" value="1"/>
</dbReference>
<evidence type="ECO:0000256" key="2">
    <source>
        <dbReference type="ARBA" id="ARBA00004123"/>
    </source>
</evidence>